<evidence type="ECO:0000256" key="4">
    <source>
        <dbReference type="ARBA" id="ARBA00023125"/>
    </source>
</evidence>
<keyword evidence="3" id="KW-0862">Zinc</keyword>
<gene>
    <name evidence="8" type="ORF">g.58105</name>
</gene>
<dbReference type="AlphaFoldDB" id="A0A146M4Q2"/>
<feature type="compositionally biased region" description="Basic and acidic residues" evidence="6">
    <location>
        <begin position="15"/>
        <end position="24"/>
    </location>
</feature>
<dbReference type="GO" id="GO:0043565">
    <property type="term" value="F:sequence-specific DNA binding"/>
    <property type="evidence" value="ECO:0007669"/>
    <property type="project" value="InterPro"/>
</dbReference>
<dbReference type="PROSITE" id="PS50950">
    <property type="entry name" value="ZF_THAP"/>
    <property type="match status" value="1"/>
</dbReference>
<keyword evidence="1" id="KW-0479">Metal-binding</keyword>
<name>A0A146M4Q2_LYGHE</name>
<evidence type="ECO:0000256" key="5">
    <source>
        <dbReference type="PROSITE-ProRule" id="PRU00309"/>
    </source>
</evidence>
<keyword evidence="2 5" id="KW-0863">Zinc-finger</keyword>
<dbReference type="PANTHER" id="PTHR46600">
    <property type="entry name" value="THAP DOMAIN-CONTAINING"/>
    <property type="match status" value="1"/>
</dbReference>
<dbReference type="Pfam" id="PF05485">
    <property type="entry name" value="THAP"/>
    <property type="match status" value="1"/>
</dbReference>
<dbReference type="PANTHER" id="PTHR46600:SF11">
    <property type="entry name" value="THAP DOMAIN-CONTAINING PROTEIN 10"/>
    <property type="match status" value="1"/>
</dbReference>
<dbReference type="SMART" id="SM00980">
    <property type="entry name" value="THAP"/>
    <property type="match status" value="1"/>
</dbReference>
<dbReference type="InterPro" id="IPR026516">
    <property type="entry name" value="THAP1/10"/>
</dbReference>
<evidence type="ECO:0000256" key="6">
    <source>
        <dbReference type="SAM" id="MobiDB-lite"/>
    </source>
</evidence>
<feature type="compositionally biased region" description="Polar residues" evidence="6">
    <location>
        <begin position="335"/>
        <end position="348"/>
    </location>
</feature>
<proteinExistence type="predicted"/>
<dbReference type="SUPFAM" id="SSF57716">
    <property type="entry name" value="Glucocorticoid receptor-like (DNA-binding domain)"/>
    <property type="match status" value="1"/>
</dbReference>
<organism evidence="8">
    <name type="scientific">Lygus hesperus</name>
    <name type="common">Western plant bug</name>
    <dbReference type="NCBI Taxonomy" id="30085"/>
    <lineage>
        <taxon>Eukaryota</taxon>
        <taxon>Metazoa</taxon>
        <taxon>Ecdysozoa</taxon>
        <taxon>Arthropoda</taxon>
        <taxon>Hexapoda</taxon>
        <taxon>Insecta</taxon>
        <taxon>Pterygota</taxon>
        <taxon>Neoptera</taxon>
        <taxon>Paraneoptera</taxon>
        <taxon>Hemiptera</taxon>
        <taxon>Heteroptera</taxon>
        <taxon>Panheteroptera</taxon>
        <taxon>Cimicomorpha</taxon>
        <taxon>Miridae</taxon>
        <taxon>Mirini</taxon>
        <taxon>Lygus</taxon>
    </lineage>
</organism>
<evidence type="ECO:0000256" key="3">
    <source>
        <dbReference type="ARBA" id="ARBA00022833"/>
    </source>
</evidence>
<feature type="region of interest" description="Disordered" evidence="6">
    <location>
        <begin position="323"/>
        <end position="374"/>
    </location>
</feature>
<dbReference type="GO" id="GO:0008270">
    <property type="term" value="F:zinc ion binding"/>
    <property type="evidence" value="ECO:0007669"/>
    <property type="project" value="UniProtKB-KW"/>
</dbReference>
<sequence>MSNTEDSAPLLKISIKREGADQSGKETFSIVPENFNLPESSPSSSTSPNTTTQSESPSQSTNATTVFSHGQYVKCGVPRCNNYFDGQRQEFIGISYFPFPEEPELRNQWLKAVDLPENTDTQPLKICSQHFGNNDIYNMQEADGKTTAHLKPNAYPCKKLYAFVQNHSTQAYVSGKFIGFENPLMDTSQDVSAALRRSEFLTDKDVLPKISSVLSTDATGKLVDSFVNSKPKPKKKFVKQTGGICEDELIGEEIVSSDDTDLSRRPTDPEKGLQVIPALVKLPPRLPKVDLVGDSVNDEASASVGPITTSRLPNVDLANEVNAANEDEPVMETSGELSTSSINETLTSDHLPMKRRRGRRTKEEMRRREEDDDWEPSFWGRKALKKDGYASHLDADKKRKDNENRNRTPRSNDITDFPSKQSNKEQKSQEDGLEEEDEGWRVVEPIATGENKSDEEAEDDTNNPLALLEVSMVDGEGEEKAVPPAAKRRPGPASKTCRPRYIPPTKDTEADDVVEETGNDKSKENCPDENQSNLTSDFGPYDDSLLVDWSFFKSLLPDLSKLSHEKRIELKSFVLDTLNSAIYDGKPITPILNL</sequence>
<feature type="domain" description="THAP-type" evidence="7">
    <location>
        <begin position="69"/>
        <end position="159"/>
    </location>
</feature>
<dbReference type="Gene3D" id="6.20.210.20">
    <property type="entry name" value="THAP domain"/>
    <property type="match status" value="1"/>
</dbReference>
<keyword evidence="4 5" id="KW-0238">DNA-binding</keyword>
<dbReference type="InterPro" id="IPR006612">
    <property type="entry name" value="THAP_Znf"/>
</dbReference>
<accession>A0A146M4Q2</accession>
<evidence type="ECO:0000313" key="8">
    <source>
        <dbReference type="EMBL" id="JAQ14758.1"/>
    </source>
</evidence>
<dbReference type="EMBL" id="GDHC01003871">
    <property type="protein sequence ID" value="JAQ14758.1"/>
    <property type="molecule type" value="Transcribed_RNA"/>
</dbReference>
<evidence type="ECO:0000259" key="7">
    <source>
        <dbReference type="PROSITE" id="PS50950"/>
    </source>
</evidence>
<reference evidence="8" key="1">
    <citation type="journal article" date="2016" name="Gigascience">
        <title>De novo construction of an expanded transcriptome assembly for the western tarnished plant bug, Lygus hesperus.</title>
        <authorList>
            <person name="Tassone E.E."/>
            <person name="Geib S.M."/>
            <person name="Hall B."/>
            <person name="Fabrick J.A."/>
            <person name="Brent C.S."/>
            <person name="Hull J.J."/>
        </authorList>
    </citation>
    <scope>NUCLEOTIDE SEQUENCE</scope>
</reference>
<evidence type="ECO:0000256" key="2">
    <source>
        <dbReference type="ARBA" id="ARBA00022771"/>
    </source>
</evidence>
<feature type="compositionally biased region" description="Polar residues" evidence="6">
    <location>
        <begin position="409"/>
        <end position="421"/>
    </location>
</feature>
<feature type="compositionally biased region" description="Basic and acidic residues" evidence="6">
    <location>
        <begin position="390"/>
        <end position="406"/>
    </location>
</feature>
<feature type="region of interest" description="Disordered" evidence="6">
    <location>
        <begin position="390"/>
        <end position="537"/>
    </location>
</feature>
<feature type="region of interest" description="Disordered" evidence="6">
    <location>
        <begin position="1"/>
        <end position="63"/>
    </location>
</feature>
<protein>
    <recommendedName>
        <fullName evidence="7">THAP-type domain-containing protein</fullName>
    </recommendedName>
</protein>
<dbReference type="InterPro" id="IPR038441">
    <property type="entry name" value="THAP_Znf_sf"/>
</dbReference>
<evidence type="ECO:0000256" key="1">
    <source>
        <dbReference type="ARBA" id="ARBA00022723"/>
    </source>
</evidence>
<feature type="compositionally biased region" description="Low complexity" evidence="6">
    <location>
        <begin position="38"/>
        <end position="62"/>
    </location>
</feature>